<comment type="subunit">
    <text evidence="7">Homodimer.</text>
</comment>
<comment type="caution">
    <text evidence="10">The sequence shown here is derived from an EMBL/GenBank/DDBJ whole genome shotgun (WGS) entry which is preliminary data.</text>
</comment>
<dbReference type="Proteomes" id="UP000727857">
    <property type="component" value="Unassembled WGS sequence"/>
</dbReference>
<keyword evidence="6 7" id="KW-0676">Redox-active center</keyword>
<feature type="domain" description="FAD/NAD(P)-binding" evidence="9">
    <location>
        <begin position="3"/>
        <end position="287"/>
    </location>
</feature>
<evidence type="ECO:0000256" key="6">
    <source>
        <dbReference type="ARBA" id="ARBA00023284"/>
    </source>
</evidence>
<protein>
    <recommendedName>
        <fullName evidence="7">Thioredoxin reductase</fullName>
        <ecNumber evidence="7">1.8.1.9</ecNumber>
    </recommendedName>
</protein>
<evidence type="ECO:0000256" key="7">
    <source>
        <dbReference type="RuleBase" id="RU003880"/>
    </source>
</evidence>
<dbReference type="NCBIfam" id="TIGR01292">
    <property type="entry name" value="TRX_reduct"/>
    <property type="match status" value="1"/>
</dbReference>
<accession>A0A940DFJ0</accession>
<evidence type="ECO:0000256" key="4">
    <source>
        <dbReference type="ARBA" id="ARBA00023002"/>
    </source>
</evidence>
<dbReference type="PRINTS" id="PR00368">
    <property type="entry name" value="FADPNR"/>
</dbReference>
<keyword evidence="8" id="KW-0521">NADP</keyword>
<keyword evidence="2 7" id="KW-0285">Flavoprotein</keyword>
<comment type="cofactor">
    <cofactor evidence="8">
        <name>FAD</name>
        <dbReference type="ChEBI" id="CHEBI:57692"/>
    </cofactor>
    <text evidence="8">Binds 1 FAD per subunit.</text>
</comment>
<keyword evidence="4 7" id="KW-0560">Oxidoreductase</keyword>
<evidence type="ECO:0000256" key="2">
    <source>
        <dbReference type="ARBA" id="ARBA00022630"/>
    </source>
</evidence>
<dbReference type="EMBL" id="JADINF010000028">
    <property type="protein sequence ID" value="MBO8423621.1"/>
    <property type="molecule type" value="Genomic_DNA"/>
</dbReference>
<reference evidence="10" key="2">
    <citation type="journal article" date="2021" name="PeerJ">
        <title>Extensive microbial diversity within the chicken gut microbiome revealed by metagenomics and culture.</title>
        <authorList>
            <person name="Gilroy R."/>
            <person name="Ravi A."/>
            <person name="Getino M."/>
            <person name="Pursley I."/>
            <person name="Horton D.L."/>
            <person name="Alikhan N.F."/>
            <person name="Baker D."/>
            <person name="Gharbi K."/>
            <person name="Hall N."/>
            <person name="Watson M."/>
            <person name="Adriaenssens E.M."/>
            <person name="Foster-Nyarko E."/>
            <person name="Jarju S."/>
            <person name="Secka A."/>
            <person name="Antonio M."/>
            <person name="Oren A."/>
            <person name="Chaudhuri R.R."/>
            <person name="La Ragione R."/>
            <person name="Hildebrand F."/>
            <person name="Pallen M.J."/>
        </authorList>
    </citation>
    <scope>NUCLEOTIDE SEQUENCE</scope>
    <source>
        <strain evidence="10">517</strain>
    </source>
</reference>
<dbReference type="GO" id="GO:0005737">
    <property type="term" value="C:cytoplasm"/>
    <property type="evidence" value="ECO:0007669"/>
    <property type="project" value="InterPro"/>
</dbReference>
<evidence type="ECO:0000256" key="3">
    <source>
        <dbReference type="ARBA" id="ARBA00022827"/>
    </source>
</evidence>
<dbReference type="Gene3D" id="3.50.50.60">
    <property type="entry name" value="FAD/NAD(P)-binding domain"/>
    <property type="match status" value="2"/>
</dbReference>
<evidence type="ECO:0000313" key="10">
    <source>
        <dbReference type="EMBL" id="MBO8423621.1"/>
    </source>
</evidence>
<proteinExistence type="inferred from homology"/>
<evidence type="ECO:0000256" key="5">
    <source>
        <dbReference type="ARBA" id="ARBA00023157"/>
    </source>
</evidence>
<dbReference type="InterPro" id="IPR050097">
    <property type="entry name" value="Ferredoxin-NADP_redctase_2"/>
</dbReference>
<evidence type="ECO:0000313" key="11">
    <source>
        <dbReference type="Proteomes" id="UP000727857"/>
    </source>
</evidence>
<dbReference type="PROSITE" id="PS00573">
    <property type="entry name" value="PYRIDINE_REDOX_2"/>
    <property type="match status" value="1"/>
</dbReference>
<dbReference type="GO" id="GO:0019430">
    <property type="term" value="P:removal of superoxide radicals"/>
    <property type="evidence" value="ECO:0007669"/>
    <property type="project" value="UniProtKB-UniRule"/>
</dbReference>
<dbReference type="Pfam" id="PF07992">
    <property type="entry name" value="Pyr_redox_2"/>
    <property type="match status" value="1"/>
</dbReference>
<gene>
    <name evidence="10" type="primary">trxB</name>
    <name evidence="10" type="ORF">IAB16_01165</name>
</gene>
<evidence type="ECO:0000256" key="1">
    <source>
        <dbReference type="ARBA" id="ARBA00009333"/>
    </source>
</evidence>
<evidence type="ECO:0000259" key="9">
    <source>
        <dbReference type="Pfam" id="PF07992"/>
    </source>
</evidence>
<evidence type="ECO:0000256" key="8">
    <source>
        <dbReference type="RuleBase" id="RU003881"/>
    </source>
</evidence>
<comment type="catalytic activity">
    <reaction evidence="7">
        <text>[thioredoxin]-dithiol + NADP(+) = [thioredoxin]-disulfide + NADPH + H(+)</text>
        <dbReference type="Rhea" id="RHEA:20345"/>
        <dbReference type="Rhea" id="RHEA-COMP:10698"/>
        <dbReference type="Rhea" id="RHEA-COMP:10700"/>
        <dbReference type="ChEBI" id="CHEBI:15378"/>
        <dbReference type="ChEBI" id="CHEBI:29950"/>
        <dbReference type="ChEBI" id="CHEBI:50058"/>
        <dbReference type="ChEBI" id="CHEBI:57783"/>
        <dbReference type="ChEBI" id="CHEBI:58349"/>
        <dbReference type="EC" id="1.8.1.9"/>
    </reaction>
</comment>
<dbReference type="PANTHER" id="PTHR48105">
    <property type="entry name" value="THIOREDOXIN REDUCTASE 1-RELATED-RELATED"/>
    <property type="match status" value="1"/>
</dbReference>
<dbReference type="InterPro" id="IPR005982">
    <property type="entry name" value="Thioredox_Rdtase"/>
</dbReference>
<dbReference type="InterPro" id="IPR008255">
    <property type="entry name" value="Pyr_nucl-diS_OxRdtase_2_AS"/>
</dbReference>
<organism evidence="10 11">
    <name type="scientific">Candidatus Stercoripulliclostridium pullicola</name>
    <dbReference type="NCBI Taxonomy" id="2840953"/>
    <lineage>
        <taxon>Bacteria</taxon>
        <taxon>Bacillati</taxon>
        <taxon>Bacillota</taxon>
        <taxon>Clostridia</taxon>
        <taxon>Eubacteriales</taxon>
        <taxon>Candidatus Stercoripulliclostridium</taxon>
    </lineage>
</organism>
<keyword evidence="3 7" id="KW-0274">FAD</keyword>
<keyword evidence="5" id="KW-1015">Disulfide bond</keyword>
<reference evidence="10" key="1">
    <citation type="submission" date="2020-10" db="EMBL/GenBank/DDBJ databases">
        <authorList>
            <person name="Gilroy R."/>
        </authorList>
    </citation>
    <scope>NUCLEOTIDE SEQUENCE</scope>
    <source>
        <strain evidence="10">517</strain>
    </source>
</reference>
<dbReference type="InterPro" id="IPR036188">
    <property type="entry name" value="FAD/NAD-bd_sf"/>
</dbReference>
<comment type="similarity">
    <text evidence="1 7">Belongs to the class-II pyridine nucleotide-disulfide oxidoreductase family.</text>
</comment>
<dbReference type="AlphaFoldDB" id="A0A940DFJ0"/>
<dbReference type="InterPro" id="IPR023753">
    <property type="entry name" value="FAD/NAD-binding_dom"/>
</dbReference>
<name>A0A940DFJ0_9FIRM</name>
<dbReference type="GO" id="GO:0004791">
    <property type="term" value="F:thioredoxin-disulfide reductase (NADPH) activity"/>
    <property type="evidence" value="ECO:0007669"/>
    <property type="project" value="UniProtKB-UniRule"/>
</dbReference>
<dbReference type="SUPFAM" id="SSF51905">
    <property type="entry name" value="FAD/NAD(P)-binding domain"/>
    <property type="match status" value="1"/>
</dbReference>
<dbReference type="PRINTS" id="PR00469">
    <property type="entry name" value="PNDRDTASEII"/>
</dbReference>
<sequence length="304" mass="32045">MSYDIVIVGSGPAGMSAAIYAARGGMKTLVIAGANAGGQVTQTEAIENYAGIPSVDGYTLYSTMLKQAESFGAEVRYETAISVGAEGEDKKVVTDGGEYTARALIIATGAKHRKLGLENEEALTGKGVSYCATCDGGFFRGKVVAVVGGGDTALTEALYLARLCKKVYIVHRRREYRAAQILVERLRATENIEEVLDSVAYGLEGSPVEVLEVADVHGGGVRRLEVQGVFVAIGTEPDSALVADVVDTERGYIVTDSEMRTSIEGVFAAGDVRVSPLRQVVTACSDGAIAATYATEYVNLHKKS</sequence>
<dbReference type="EC" id="1.8.1.9" evidence="7"/>